<dbReference type="KEGG" id="cnc:CNE_BB1p08640"/>
<proteinExistence type="inferred from homology"/>
<dbReference type="InterPro" id="IPR028082">
    <property type="entry name" value="Peripla_BP_I"/>
</dbReference>
<dbReference type="Pfam" id="PF13458">
    <property type="entry name" value="Peripla_BP_6"/>
    <property type="match status" value="1"/>
</dbReference>
<sequence>MKSQQSRARARPRLSLSMLSVLILAGAAPGLASATAQPAGLSDGEVRIGVLTDLSGIYADASGRGSVLAAQMAIDDFTAQAKPSFKVKLLSADMQLKPDVGANIARTWFDREGVDMIVDLPSSAVTLAVMNLAAEKNRVVIPTGPASLRITNEDCMPTTLHWAYDEFSQGQGTARAITEAGHKTWYFIEADYAGGKALRNGFEEALKSAGGKVVGGAKHPLGASDFSSQIVQAQASKAEVIAMANAAGDSASLIKQAAQFGVTPRQIMAASLIHITDIHGLGLKSTQGMYLTDGFYWDRNEETRVWSRRFFEKQKKMPTMVQVGTYSAVLHYLKGVNAAGTDEAKATVAAMKAIPVNDVFARNGRIREDGRMVHDMYLFEVKKPEESSYAWDYYTLRSTIPADKAFRPLSQSSCKYVKQQKT</sequence>
<dbReference type="HOGENOM" id="CLU_027128_1_0_4"/>
<evidence type="ECO:0000313" key="5">
    <source>
        <dbReference type="EMBL" id="AEI82278.1"/>
    </source>
</evidence>
<protein>
    <submittedName>
        <fullName evidence="5">ABC transport system substrate binding protein</fullName>
    </submittedName>
</protein>
<keyword evidence="5" id="KW-0614">Plasmid</keyword>
<dbReference type="SUPFAM" id="SSF53822">
    <property type="entry name" value="Periplasmic binding protein-like I"/>
    <property type="match status" value="1"/>
</dbReference>
<dbReference type="RefSeq" id="WP_013959311.1">
    <property type="nucleotide sequence ID" value="NC_015727.1"/>
</dbReference>
<dbReference type="PANTHER" id="PTHR30483">
    <property type="entry name" value="LEUCINE-SPECIFIC-BINDING PROTEIN"/>
    <property type="match status" value="1"/>
</dbReference>
<dbReference type="Proteomes" id="UP000006798">
    <property type="component" value="Plasmid pBB1"/>
</dbReference>
<organism evidence="5 6">
    <name type="scientific">Cupriavidus necator (strain ATCC 43291 / DSM 13513 / CCUG 52238 / LMG 8453 / N-1)</name>
    <name type="common">Ralstonia eutropha</name>
    <dbReference type="NCBI Taxonomy" id="1042878"/>
    <lineage>
        <taxon>Bacteria</taxon>
        <taxon>Pseudomonadati</taxon>
        <taxon>Pseudomonadota</taxon>
        <taxon>Betaproteobacteria</taxon>
        <taxon>Burkholderiales</taxon>
        <taxon>Burkholderiaceae</taxon>
        <taxon>Cupriavidus</taxon>
    </lineage>
</organism>
<dbReference type="GeneID" id="34311583"/>
<dbReference type="AlphaFoldDB" id="F8GU74"/>
<evidence type="ECO:0000259" key="4">
    <source>
        <dbReference type="Pfam" id="PF13458"/>
    </source>
</evidence>
<accession>F8GU74</accession>
<dbReference type="InterPro" id="IPR051010">
    <property type="entry name" value="BCAA_transport"/>
</dbReference>
<evidence type="ECO:0000256" key="2">
    <source>
        <dbReference type="ARBA" id="ARBA00022729"/>
    </source>
</evidence>
<dbReference type="Gene3D" id="3.40.50.2300">
    <property type="match status" value="2"/>
</dbReference>
<evidence type="ECO:0000256" key="1">
    <source>
        <dbReference type="ARBA" id="ARBA00010062"/>
    </source>
</evidence>
<feature type="domain" description="Leucine-binding protein" evidence="4">
    <location>
        <begin position="45"/>
        <end position="382"/>
    </location>
</feature>
<geneLocation type="plasmid" evidence="5 6">
    <name>pBB1</name>
</geneLocation>
<dbReference type="CDD" id="cd06327">
    <property type="entry name" value="PBP1_SBP-like"/>
    <property type="match status" value="1"/>
</dbReference>
<keyword evidence="2 3" id="KW-0732">Signal</keyword>
<reference evidence="5 6" key="1">
    <citation type="journal article" date="2011" name="J. Bacteriol.">
        <title>Complete genome sequence of the type strain Cupriavidus necator N-1.</title>
        <authorList>
            <person name="Poehlein A."/>
            <person name="Kusian B."/>
            <person name="Friedrich B."/>
            <person name="Daniel R."/>
            <person name="Bowien B."/>
        </authorList>
    </citation>
    <scope>NUCLEOTIDE SEQUENCE [LARGE SCALE GENOMIC DNA]</scope>
    <source>
        <strain evidence="6">ATCC 43291 / DSM 13513 / CCUG 52238 / LMG 8453 / N-1</strain>
        <plasmid evidence="5 6">pBB1</plasmid>
    </source>
</reference>
<gene>
    <name evidence="5" type="ordered locus">CNE_BB1p08640</name>
</gene>
<name>F8GU74_CUPNN</name>
<dbReference type="EMBL" id="CP002879">
    <property type="protein sequence ID" value="AEI82278.1"/>
    <property type="molecule type" value="Genomic_DNA"/>
</dbReference>
<evidence type="ECO:0000313" key="6">
    <source>
        <dbReference type="Proteomes" id="UP000006798"/>
    </source>
</evidence>
<dbReference type="PANTHER" id="PTHR30483:SF6">
    <property type="entry name" value="PERIPLASMIC BINDING PROTEIN OF ABC TRANSPORTER FOR NATURAL AMINO ACIDS"/>
    <property type="match status" value="1"/>
</dbReference>
<evidence type="ECO:0000256" key="3">
    <source>
        <dbReference type="SAM" id="SignalP"/>
    </source>
</evidence>
<dbReference type="InterPro" id="IPR028081">
    <property type="entry name" value="Leu-bd"/>
</dbReference>
<feature type="chain" id="PRO_5003377829" evidence="3">
    <location>
        <begin position="35"/>
        <end position="422"/>
    </location>
</feature>
<comment type="similarity">
    <text evidence="1">Belongs to the leucine-binding protein family.</text>
</comment>
<feature type="signal peptide" evidence="3">
    <location>
        <begin position="1"/>
        <end position="34"/>
    </location>
</feature>